<keyword evidence="2" id="KW-1185">Reference proteome</keyword>
<reference evidence="1 2" key="1">
    <citation type="submission" date="2018-04" db="EMBL/GenBank/DDBJ databases">
        <title>Complete genome uncultured novel isolate.</title>
        <authorList>
            <person name="Merlino G."/>
        </authorList>
    </citation>
    <scope>NUCLEOTIDE SEQUENCE [LARGE SCALE GENOMIC DNA]</scope>
    <source>
        <strain evidence="2">R1DC9</strain>
    </source>
</reference>
<sequence>MWTVLLGIGFVALFFALMSVRLLFLKNGEFKGTCASQSPFLNKEGATCGYCGKTMEAGETCGKEEESNNEVEKVLARFK</sequence>
<protein>
    <recommendedName>
        <fullName evidence="3">Membrane or secreted protein</fullName>
    </recommendedName>
</protein>
<dbReference type="RefSeq" id="WP_137089200.1">
    <property type="nucleotide sequence ID" value="NZ_CP028923.1"/>
</dbReference>
<evidence type="ECO:0008006" key="3">
    <source>
        <dbReference type="Google" id="ProtNLM"/>
    </source>
</evidence>
<gene>
    <name evidence="1" type="ORF">DCC35_01955</name>
</gene>
<evidence type="ECO:0000313" key="2">
    <source>
        <dbReference type="Proteomes" id="UP000298616"/>
    </source>
</evidence>
<name>A0A4D7JEM4_9BACT</name>
<evidence type="ECO:0000313" key="1">
    <source>
        <dbReference type="EMBL" id="QCK13603.1"/>
    </source>
</evidence>
<dbReference type="AlphaFoldDB" id="A0A4D7JEM4"/>
<accession>A0A4D7JEM4</accession>
<dbReference type="OrthoDB" id="1452953at2"/>
<dbReference type="Proteomes" id="UP000298616">
    <property type="component" value="Chromosome"/>
</dbReference>
<organism evidence="1 2">
    <name type="scientific">Mangrovivirga cuniculi</name>
    <dbReference type="NCBI Taxonomy" id="2715131"/>
    <lineage>
        <taxon>Bacteria</taxon>
        <taxon>Pseudomonadati</taxon>
        <taxon>Bacteroidota</taxon>
        <taxon>Cytophagia</taxon>
        <taxon>Cytophagales</taxon>
        <taxon>Mangrovivirgaceae</taxon>
        <taxon>Mangrovivirga</taxon>
    </lineage>
</organism>
<proteinExistence type="predicted"/>
<dbReference type="KEGG" id="fpf:DCC35_01955"/>
<dbReference type="EMBL" id="CP028923">
    <property type="protein sequence ID" value="QCK13603.1"/>
    <property type="molecule type" value="Genomic_DNA"/>
</dbReference>